<dbReference type="eggNOG" id="COG0577">
    <property type="taxonomic scope" value="Bacteria"/>
</dbReference>
<gene>
    <name evidence="8" type="ORF">HMPREF9380_0568</name>
</gene>
<evidence type="ECO:0000256" key="4">
    <source>
        <dbReference type="ARBA" id="ARBA00022989"/>
    </source>
</evidence>
<feature type="transmembrane region" description="Helical" evidence="6">
    <location>
        <begin position="693"/>
        <end position="717"/>
    </location>
</feature>
<name>F3UVM5_STRSA</name>
<evidence type="ECO:0000259" key="7">
    <source>
        <dbReference type="Pfam" id="PF02687"/>
    </source>
</evidence>
<dbReference type="InterPro" id="IPR003838">
    <property type="entry name" value="ABC3_permease_C"/>
</dbReference>
<keyword evidence="4 6" id="KW-1133">Transmembrane helix</keyword>
<dbReference type="GO" id="GO:0005886">
    <property type="term" value="C:plasma membrane"/>
    <property type="evidence" value="ECO:0007669"/>
    <property type="project" value="UniProtKB-SubCell"/>
</dbReference>
<dbReference type="PATRIC" id="fig|888808.3.peg.555"/>
<keyword evidence="2" id="KW-1003">Cell membrane</keyword>
<dbReference type="PANTHER" id="PTHR30287:SF2">
    <property type="entry name" value="BLL1001 PROTEIN"/>
    <property type="match status" value="1"/>
</dbReference>
<protein>
    <submittedName>
        <fullName evidence="8">ABC superfamily ATP binding cassette transporter, permease protein</fullName>
    </submittedName>
</protein>
<evidence type="ECO:0000256" key="3">
    <source>
        <dbReference type="ARBA" id="ARBA00022692"/>
    </source>
</evidence>
<evidence type="ECO:0000256" key="6">
    <source>
        <dbReference type="SAM" id="Phobius"/>
    </source>
</evidence>
<dbReference type="AlphaFoldDB" id="F3UVM5"/>
<feature type="transmembrane region" description="Helical" evidence="6">
    <location>
        <begin position="744"/>
        <end position="766"/>
    </location>
</feature>
<evidence type="ECO:0000313" key="9">
    <source>
        <dbReference type="Proteomes" id="UP000006459"/>
    </source>
</evidence>
<dbReference type="RefSeq" id="WP_002932477.1">
    <property type="nucleotide sequence ID" value="NZ_GL890985.1"/>
</dbReference>
<feature type="transmembrane region" description="Helical" evidence="6">
    <location>
        <begin position="651"/>
        <end position="672"/>
    </location>
</feature>
<feature type="transmembrane region" description="Helical" evidence="6">
    <location>
        <begin position="422"/>
        <end position="444"/>
    </location>
</feature>
<keyword evidence="5 6" id="KW-0472">Membrane</keyword>
<sequence>MFQRLIKNDLKENKVSMLVIGLFLLLTLTLSFAATRLTVSLTSSIERFVETAKSPHLLQMHSGNVDRKRMQNFVQQHPEIASWQLTDFVNVEGSAIRINEKNSLQDSSQDNGFSSQNQNFDFLLDQNNQPAQPRTGQVFIPLYYYNSGKIKIGDQIRVGKLQLTVQGFIRDAQMNAGLVSSKRFLISQTDLQILKTEAFASNENLIAFRVHKLSQISTIEQAYKNAELESNGPPMITYPTIKMINGFNDALVILVMGLLVMAIIGITFLYMRFALLTKIQEDLQQIAVMKVMGLPQSFINRVYLTKYYFCLALATIAGWELSFLLSSPFKKQMALSMGQSPTPFYSYLLEMLVALLLCLLVFWLTARPLSSFKKMTPGQALRLASSNSLTETRSTPKMGLPTIPFLDRPYFALKTILSHKKLYLTILFIVSLISLLILLPASLYSTVMDKNFIQYLGAGQADVLVDISQTEDIDTKAAQLLKELRADKDIAEINQYQSQNFSYQDQQGQTQQLRVTLGNHAGFPVKYSQGRYPKNEHEIALSKLKAEELKLKVGDSLTLTVDGQARKLKVVGIYSDLTYGGKTAKAVFVTKQAQTLNSLTTIRLKDTSNKAQKINEWKKRYSNYKLTDVEDFFHQTFDDTLAMLRLIQTSVFWTGLGIVFILMTLFVYMIFTKDQADLALYRMLGFGSERLRSHYLLAVCFILMLALAIADLLLLSLGQEVCSLLLSSFGISKLQLIINKSLTFLWTPLALLLSGLTAAHISLRALNKLEIGRYLKEHSS</sequence>
<dbReference type="InterPro" id="IPR038766">
    <property type="entry name" value="Membrane_comp_ABC_pdt"/>
</dbReference>
<feature type="transmembrane region" description="Helical" evidence="6">
    <location>
        <begin position="345"/>
        <end position="366"/>
    </location>
</feature>
<evidence type="ECO:0000256" key="2">
    <source>
        <dbReference type="ARBA" id="ARBA00022475"/>
    </source>
</evidence>
<proteinExistence type="predicted"/>
<organism evidence="8 9">
    <name type="scientific">Streptococcus sanguinis SK49</name>
    <dbReference type="NCBI Taxonomy" id="888808"/>
    <lineage>
        <taxon>Bacteria</taxon>
        <taxon>Bacillati</taxon>
        <taxon>Bacillota</taxon>
        <taxon>Bacilli</taxon>
        <taxon>Lactobacillales</taxon>
        <taxon>Streptococcaceae</taxon>
        <taxon>Streptococcus</taxon>
    </lineage>
</organism>
<reference evidence="8 9" key="1">
    <citation type="submission" date="2011-03" db="EMBL/GenBank/DDBJ databases">
        <authorList>
            <person name="Muzny D."/>
            <person name="Qin X."/>
            <person name="Deng J."/>
            <person name="Jiang H."/>
            <person name="Liu Y."/>
            <person name="Qu J."/>
            <person name="Song X.-Z."/>
            <person name="Zhang L."/>
            <person name="Thornton R."/>
            <person name="Coyle M."/>
            <person name="Francisco L."/>
            <person name="Jackson L."/>
            <person name="Javaid M."/>
            <person name="Korchina V."/>
            <person name="Kovar C."/>
            <person name="Mata R."/>
            <person name="Mathew T."/>
            <person name="Ngo R."/>
            <person name="Nguyen L."/>
            <person name="Nguyen N."/>
            <person name="Okwuonu G."/>
            <person name="Ongeri F."/>
            <person name="Pham C."/>
            <person name="Simmons D."/>
            <person name="Wilczek-Boney K."/>
            <person name="Hale W."/>
            <person name="Jakkamsetti A."/>
            <person name="Pham P."/>
            <person name="Ruth R."/>
            <person name="San Lucas F."/>
            <person name="Warren J."/>
            <person name="Zhang J."/>
            <person name="Zhao Z."/>
            <person name="Zhou C."/>
            <person name="Zhu D."/>
            <person name="Lee S."/>
            <person name="Bess C."/>
            <person name="Blankenburg K."/>
            <person name="Forbes L."/>
            <person name="Fu Q."/>
            <person name="Gubbala S."/>
            <person name="Hirani K."/>
            <person name="Jayaseelan J.C."/>
            <person name="Lara F."/>
            <person name="Munidasa M."/>
            <person name="Palculict T."/>
            <person name="Patil S."/>
            <person name="Pu L.-L."/>
            <person name="Saada N."/>
            <person name="Tang L."/>
            <person name="Weissenberger G."/>
            <person name="Zhu Y."/>
            <person name="Hemphill L."/>
            <person name="Shang Y."/>
            <person name="Youmans B."/>
            <person name="Ayvaz T."/>
            <person name="Ross M."/>
            <person name="Santibanez J."/>
            <person name="Aqrawi P."/>
            <person name="Gross S."/>
            <person name="Joshi V."/>
            <person name="Fowler G."/>
            <person name="Nazareth L."/>
            <person name="Reid J."/>
            <person name="Worley K."/>
            <person name="Petrosino J."/>
            <person name="Highlander S."/>
            <person name="Gibbs R."/>
        </authorList>
    </citation>
    <scope>NUCLEOTIDE SEQUENCE [LARGE SCALE GENOMIC DNA]</scope>
    <source>
        <strain evidence="8 9">SK49</strain>
    </source>
</reference>
<dbReference type="Proteomes" id="UP000006459">
    <property type="component" value="Unassembled WGS sequence"/>
</dbReference>
<accession>F3UVM5</accession>
<feature type="transmembrane region" description="Helical" evidence="6">
    <location>
        <begin position="307"/>
        <end position="325"/>
    </location>
</feature>
<evidence type="ECO:0000313" key="8">
    <source>
        <dbReference type="EMBL" id="EGJ41193.1"/>
    </source>
</evidence>
<dbReference type="PANTHER" id="PTHR30287">
    <property type="entry name" value="MEMBRANE COMPONENT OF PREDICTED ABC SUPERFAMILY METABOLITE UPTAKE TRANSPORTER"/>
    <property type="match status" value="1"/>
</dbReference>
<keyword evidence="3 6" id="KW-0812">Transmembrane</keyword>
<dbReference type="EMBL" id="AFFO01000003">
    <property type="protein sequence ID" value="EGJ41193.1"/>
    <property type="molecule type" value="Genomic_DNA"/>
</dbReference>
<feature type="domain" description="ABC3 transporter permease C-terminal" evidence="7">
    <location>
        <begin position="259"/>
        <end position="369"/>
    </location>
</feature>
<dbReference type="Pfam" id="PF02687">
    <property type="entry name" value="FtsX"/>
    <property type="match status" value="1"/>
</dbReference>
<evidence type="ECO:0000256" key="1">
    <source>
        <dbReference type="ARBA" id="ARBA00004651"/>
    </source>
</evidence>
<comment type="caution">
    <text evidence="8">The sequence shown here is derived from an EMBL/GenBank/DDBJ whole genome shotgun (WGS) entry which is preliminary data.</text>
</comment>
<comment type="subcellular location">
    <subcellularLocation>
        <location evidence="1">Cell membrane</location>
        <topology evidence="1">Multi-pass membrane protein</topology>
    </subcellularLocation>
</comment>
<evidence type="ECO:0000256" key="5">
    <source>
        <dbReference type="ARBA" id="ARBA00023136"/>
    </source>
</evidence>
<dbReference type="HOGENOM" id="CLU_011038_0_0_9"/>
<feature type="transmembrane region" description="Helical" evidence="6">
    <location>
        <begin position="250"/>
        <end position="271"/>
    </location>
</feature>